<sequence length="99" mass="11418">MGNLMAEEDDEPLSYLKSHVKLKQHFLTNLILTEIQFNYHIDLAVAPSRISIRLLDDDLTAHSLLQLPLVLAHTENFIRNISKSLIRRLSNKLQTYHLG</sequence>
<proteinExistence type="predicted"/>
<dbReference type="AlphaFoldDB" id="A0A4Y2TXY3"/>
<evidence type="ECO:0000313" key="1">
    <source>
        <dbReference type="EMBL" id="GBO05468.1"/>
    </source>
</evidence>
<comment type="caution">
    <text evidence="1">The sequence shown here is derived from an EMBL/GenBank/DDBJ whole genome shotgun (WGS) entry which is preliminary data.</text>
</comment>
<dbReference type="Proteomes" id="UP000499080">
    <property type="component" value="Unassembled WGS sequence"/>
</dbReference>
<evidence type="ECO:0000313" key="2">
    <source>
        <dbReference type="Proteomes" id="UP000499080"/>
    </source>
</evidence>
<accession>A0A4Y2TXY3</accession>
<protein>
    <submittedName>
        <fullName evidence="1">Uncharacterized protein</fullName>
    </submittedName>
</protein>
<keyword evidence="2" id="KW-1185">Reference proteome</keyword>
<gene>
    <name evidence="1" type="ORF">AVEN_146408_1</name>
</gene>
<dbReference type="EMBL" id="BGPR01032097">
    <property type="protein sequence ID" value="GBO05468.1"/>
    <property type="molecule type" value="Genomic_DNA"/>
</dbReference>
<name>A0A4Y2TXY3_ARAVE</name>
<reference evidence="1 2" key="1">
    <citation type="journal article" date="2019" name="Sci. Rep.">
        <title>Orb-weaving spider Araneus ventricosus genome elucidates the spidroin gene catalogue.</title>
        <authorList>
            <person name="Kono N."/>
            <person name="Nakamura H."/>
            <person name="Ohtoshi R."/>
            <person name="Moran D.A.P."/>
            <person name="Shinohara A."/>
            <person name="Yoshida Y."/>
            <person name="Fujiwara M."/>
            <person name="Mori M."/>
            <person name="Tomita M."/>
            <person name="Arakawa K."/>
        </authorList>
    </citation>
    <scope>NUCLEOTIDE SEQUENCE [LARGE SCALE GENOMIC DNA]</scope>
</reference>
<organism evidence="1 2">
    <name type="scientific">Araneus ventricosus</name>
    <name type="common">Orbweaver spider</name>
    <name type="synonym">Epeira ventricosa</name>
    <dbReference type="NCBI Taxonomy" id="182803"/>
    <lineage>
        <taxon>Eukaryota</taxon>
        <taxon>Metazoa</taxon>
        <taxon>Ecdysozoa</taxon>
        <taxon>Arthropoda</taxon>
        <taxon>Chelicerata</taxon>
        <taxon>Arachnida</taxon>
        <taxon>Araneae</taxon>
        <taxon>Araneomorphae</taxon>
        <taxon>Entelegynae</taxon>
        <taxon>Araneoidea</taxon>
        <taxon>Araneidae</taxon>
        <taxon>Araneus</taxon>
    </lineage>
</organism>